<dbReference type="AlphaFoldDB" id="A0A6C0DE39"/>
<accession>A0A6C0DE39</accession>
<sequence>MSEAIKEIGEQAAISAITTVSDAVKEKAVDAAMDIAMKVVDGEDIKLDEVDMKIVSNVYAEAKAVAQPILHQSDLSVPVKVTKLLAALMKIMEKTQHNGAKIPGLKKKAVALYLLRQLMKDVVEDIPLQSYLLSTASTIGEHLLETLVDVSRNVNISEVATTCCMSIISSLGK</sequence>
<name>A0A6C0DE39_9ZZZZ</name>
<proteinExistence type="predicted"/>
<evidence type="ECO:0000313" key="1">
    <source>
        <dbReference type="EMBL" id="QHT14723.1"/>
    </source>
</evidence>
<organism evidence="1">
    <name type="scientific">viral metagenome</name>
    <dbReference type="NCBI Taxonomy" id="1070528"/>
    <lineage>
        <taxon>unclassified sequences</taxon>
        <taxon>metagenomes</taxon>
        <taxon>organismal metagenomes</taxon>
    </lineage>
</organism>
<protein>
    <submittedName>
        <fullName evidence="1">Uncharacterized protein</fullName>
    </submittedName>
</protein>
<reference evidence="1" key="1">
    <citation type="journal article" date="2020" name="Nature">
        <title>Giant virus diversity and host interactions through global metagenomics.</title>
        <authorList>
            <person name="Schulz F."/>
            <person name="Roux S."/>
            <person name="Paez-Espino D."/>
            <person name="Jungbluth S."/>
            <person name="Walsh D.A."/>
            <person name="Denef V.J."/>
            <person name="McMahon K.D."/>
            <person name="Konstantinidis K.T."/>
            <person name="Eloe-Fadrosh E.A."/>
            <person name="Kyrpides N.C."/>
            <person name="Woyke T."/>
        </authorList>
    </citation>
    <scope>NUCLEOTIDE SEQUENCE</scope>
    <source>
        <strain evidence="1">GVMAG-M-3300023174-141</strain>
    </source>
</reference>
<dbReference type="EMBL" id="MN739588">
    <property type="protein sequence ID" value="QHT14723.1"/>
    <property type="molecule type" value="Genomic_DNA"/>
</dbReference>